<protein>
    <recommendedName>
        <fullName evidence="4">Alcohol dehydrogenase</fullName>
        <ecNumber evidence="3">1.1.1.1</ecNumber>
    </recommendedName>
</protein>
<dbReference type="Pfam" id="PF00107">
    <property type="entry name" value="ADH_zinc_N"/>
    <property type="match status" value="1"/>
</dbReference>
<accession>A0AA45KH76</accession>
<keyword evidence="7 13" id="KW-0560">Oxidoreductase</keyword>
<comment type="catalytic activity">
    <reaction evidence="10">
        <text>a primary alcohol + NAD(+) = an aldehyde + NADH + H(+)</text>
        <dbReference type="Rhea" id="RHEA:10736"/>
        <dbReference type="ChEBI" id="CHEBI:15378"/>
        <dbReference type="ChEBI" id="CHEBI:15734"/>
        <dbReference type="ChEBI" id="CHEBI:17478"/>
        <dbReference type="ChEBI" id="CHEBI:57540"/>
        <dbReference type="ChEBI" id="CHEBI:57945"/>
        <dbReference type="EC" id="1.1.1.1"/>
    </reaction>
</comment>
<dbReference type="PANTHER" id="PTHR42940">
    <property type="entry name" value="ALCOHOL DEHYDROGENASE 1-RELATED"/>
    <property type="match status" value="1"/>
</dbReference>
<evidence type="ECO:0000256" key="3">
    <source>
        <dbReference type="ARBA" id="ARBA00013190"/>
    </source>
</evidence>
<name>A0AA45KH76_9LACT</name>
<evidence type="ECO:0000256" key="5">
    <source>
        <dbReference type="ARBA" id="ARBA00022723"/>
    </source>
</evidence>
<evidence type="ECO:0000256" key="2">
    <source>
        <dbReference type="ARBA" id="ARBA00008072"/>
    </source>
</evidence>
<evidence type="ECO:0000259" key="12">
    <source>
        <dbReference type="SMART" id="SM00829"/>
    </source>
</evidence>
<dbReference type="Proteomes" id="UP000663608">
    <property type="component" value="Chromosome"/>
</dbReference>
<dbReference type="GO" id="GO:0008270">
    <property type="term" value="F:zinc ion binding"/>
    <property type="evidence" value="ECO:0007669"/>
    <property type="project" value="InterPro"/>
</dbReference>
<dbReference type="PANTHER" id="PTHR42940:SF8">
    <property type="entry name" value="VACUOLAR PROTEIN SORTING-ASSOCIATED PROTEIN 11"/>
    <property type="match status" value="1"/>
</dbReference>
<dbReference type="CDD" id="cd08297">
    <property type="entry name" value="CAD3"/>
    <property type="match status" value="1"/>
</dbReference>
<evidence type="ECO:0000256" key="4">
    <source>
        <dbReference type="ARBA" id="ARBA00016352"/>
    </source>
</evidence>
<dbReference type="NCBIfam" id="NF006940">
    <property type="entry name" value="PRK09422.1"/>
    <property type="match status" value="1"/>
</dbReference>
<keyword evidence="8" id="KW-0520">NAD</keyword>
<evidence type="ECO:0000256" key="11">
    <source>
        <dbReference type="RuleBase" id="RU361277"/>
    </source>
</evidence>
<dbReference type="AlphaFoldDB" id="A0AA45KH76"/>
<evidence type="ECO:0000256" key="6">
    <source>
        <dbReference type="ARBA" id="ARBA00022833"/>
    </source>
</evidence>
<evidence type="ECO:0000313" key="14">
    <source>
        <dbReference type="Proteomes" id="UP000663608"/>
    </source>
</evidence>
<dbReference type="Pfam" id="PF08240">
    <property type="entry name" value="ADH_N"/>
    <property type="match status" value="1"/>
</dbReference>
<organism evidence="13 14">
    <name type="scientific">Lactococcus taiwanensis</name>
    <dbReference type="NCBI Taxonomy" id="1151742"/>
    <lineage>
        <taxon>Bacteria</taxon>
        <taxon>Bacillati</taxon>
        <taxon>Bacillota</taxon>
        <taxon>Bacilli</taxon>
        <taxon>Lactobacillales</taxon>
        <taxon>Streptococcaceae</taxon>
        <taxon>Lactococcus</taxon>
    </lineage>
</organism>
<keyword evidence="14" id="KW-1185">Reference proteome</keyword>
<feature type="domain" description="Enoyl reductase (ER)" evidence="12">
    <location>
        <begin position="7"/>
        <end position="310"/>
    </location>
</feature>
<dbReference type="Gene3D" id="3.90.180.10">
    <property type="entry name" value="Medium-chain alcohol dehydrogenases, catalytic domain"/>
    <property type="match status" value="1"/>
</dbReference>
<dbReference type="InterPro" id="IPR013149">
    <property type="entry name" value="ADH-like_C"/>
</dbReference>
<evidence type="ECO:0000256" key="7">
    <source>
        <dbReference type="ARBA" id="ARBA00023002"/>
    </source>
</evidence>
<dbReference type="SUPFAM" id="SSF50129">
    <property type="entry name" value="GroES-like"/>
    <property type="match status" value="1"/>
</dbReference>
<dbReference type="KEGG" id="lti:JW886_08490"/>
<dbReference type="EMBL" id="CP070872">
    <property type="protein sequence ID" value="QSE76488.1"/>
    <property type="molecule type" value="Genomic_DNA"/>
</dbReference>
<dbReference type="InterPro" id="IPR020843">
    <property type="entry name" value="ER"/>
</dbReference>
<evidence type="ECO:0000256" key="1">
    <source>
        <dbReference type="ARBA" id="ARBA00001947"/>
    </source>
</evidence>
<dbReference type="GO" id="GO:0004022">
    <property type="term" value="F:alcohol dehydrogenase (NAD+) activity"/>
    <property type="evidence" value="ECO:0007669"/>
    <property type="project" value="UniProtKB-EC"/>
</dbReference>
<dbReference type="InterPro" id="IPR002328">
    <property type="entry name" value="ADH_Zn_CS"/>
</dbReference>
<evidence type="ECO:0000313" key="13">
    <source>
        <dbReference type="EMBL" id="QSE76488.1"/>
    </source>
</evidence>
<gene>
    <name evidence="13" type="primary">adhP</name>
    <name evidence="13" type="ORF">JW886_08490</name>
</gene>
<keyword evidence="5 11" id="KW-0479">Metal-binding</keyword>
<comment type="catalytic activity">
    <reaction evidence="9">
        <text>a secondary alcohol + NAD(+) = a ketone + NADH + H(+)</text>
        <dbReference type="Rhea" id="RHEA:10740"/>
        <dbReference type="ChEBI" id="CHEBI:15378"/>
        <dbReference type="ChEBI" id="CHEBI:17087"/>
        <dbReference type="ChEBI" id="CHEBI:35681"/>
        <dbReference type="ChEBI" id="CHEBI:57540"/>
        <dbReference type="ChEBI" id="CHEBI:57945"/>
        <dbReference type="EC" id="1.1.1.1"/>
    </reaction>
</comment>
<dbReference type="InterPro" id="IPR013154">
    <property type="entry name" value="ADH-like_N"/>
</dbReference>
<evidence type="ECO:0000256" key="10">
    <source>
        <dbReference type="ARBA" id="ARBA00049243"/>
    </source>
</evidence>
<dbReference type="FunFam" id="3.40.50.720:FF:000039">
    <property type="entry name" value="Alcohol dehydrogenase AdhP"/>
    <property type="match status" value="1"/>
</dbReference>
<reference evidence="13 14" key="1">
    <citation type="submission" date="2021-02" db="EMBL/GenBank/DDBJ databases">
        <title>Complete genome sequence of Lactococcus lactis strain K_LL004.</title>
        <authorList>
            <person name="Kim H.B."/>
        </authorList>
    </citation>
    <scope>NUCLEOTIDE SEQUENCE [LARGE SCALE GENOMIC DNA]</scope>
    <source>
        <strain evidence="13 14">K_LL004</strain>
    </source>
</reference>
<dbReference type="SUPFAM" id="SSF51735">
    <property type="entry name" value="NAD(P)-binding Rossmann-fold domains"/>
    <property type="match status" value="1"/>
</dbReference>
<keyword evidence="6 11" id="KW-0862">Zinc</keyword>
<evidence type="ECO:0000256" key="8">
    <source>
        <dbReference type="ARBA" id="ARBA00023027"/>
    </source>
</evidence>
<dbReference type="EC" id="1.1.1.1" evidence="3"/>
<sequence>MKAAVVRQNPDGYADVIEKELRPIRANEALLDMEYCGVCHTDLHVAAGDYGNKAGTVLGHEGIGIVKAIGSDVTSLKVGDRVSVAWFFEGCGHCEYCVSGNETFCREVKNAGYSVDGGMAEQAIVVADYAVKVPQNLSPIEASSITCAGVTTYKAIKVSGVKPGEWQVIFGAGGLGNLAIQYAKNVFGAKVIAVDINQDKLNLAKAIGADVIINSGEKDPIAAIKEVTGGLGAQSSIVCAVARVAFEQAVACLKPMGKMVAVALPNTDMTLSVPTTVFDGVEVAGSLVGTRLDLAEAFQFAAEGKVKPIVATRRLEEVNAIMMR</sequence>
<dbReference type="SMART" id="SM00829">
    <property type="entry name" value="PKS_ER"/>
    <property type="match status" value="1"/>
</dbReference>
<dbReference type="Gene3D" id="3.40.50.720">
    <property type="entry name" value="NAD(P)-binding Rossmann-like Domain"/>
    <property type="match status" value="1"/>
</dbReference>
<dbReference type="InterPro" id="IPR011032">
    <property type="entry name" value="GroES-like_sf"/>
</dbReference>
<dbReference type="PROSITE" id="PS00059">
    <property type="entry name" value="ADH_ZINC"/>
    <property type="match status" value="1"/>
</dbReference>
<dbReference type="InterPro" id="IPR036291">
    <property type="entry name" value="NAD(P)-bd_dom_sf"/>
</dbReference>
<proteinExistence type="inferred from homology"/>
<evidence type="ECO:0000256" key="9">
    <source>
        <dbReference type="ARBA" id="ARBA00049164"/>
    </source>
</evidence>
<comment type="cofactor">
    <cofactor evidence="1 11">
        <name>Zn(2+)</name>
        <dbReference type="ChEBI" id="CHEBI:29105"/>
    </cofactor>
</comment>
<comment type="similarity">
    <text evidence="2 11">Belongs to the zinc-containing alcohol dehydrogenase family.</text>
</comment>